<dbReference type="GeneID" id="56276509"/>
<evidence type="ECO:0000256" key="2">
    <source>
        <dbReference type="ARBA" id="ARBA00022839"/>
    </source>
</evidence>
<dbReference type="RefSeq" id="WP_130088038.1">
    <property type="nucleotide sequence ID" value="NZ_SEZJ01000016.1"/>
</dbReference>
<dbReference type="AlphaFoldDB" id="A0A4Q5KHD8"/>
<feature type="domain" description="Exonuclease" evidence="3">
    <location>
        <begin position="29"/>
        <end position="202"/>
    </location>
</feature>
<keyword evidence="2 4" id="KW-0269">Exonuclease</keyword>
<dbReference type="NCBIfam" id="NF006601">
    <property type="entry name" value="PRK09145.1"/>
    <property type="match status" value="1"/>
</dbReference>
<dbReference type="SUPFAM" id="SSF53098">
    <property type="entry name" value="Ribonuclease H-like"/>
    <property type="match status" value="1"/>
</dbReference>
<evidence type="ECO:0000313" key="4">
    <source>
        <dbReference type="EMBL" id="RYU44595.1"/>
    </source>
</evidence>
<sequence>MNALQRLWWRYKLKDHPHHSLFSSYSGDELVSIDCETTSLNPNHAELVSIAAIKIKNNRILTSQTIHLKLAPPQSLNSDSIKVHQLRHHDLTCGLSEKEALNQLIHFIGCRPIVGYHIHYDKKILDRACLRHFNHPLSNSLVEVCHLYHHKLERLLPNAYYDLSIDAISRHLDLPQAKRHDALEDAIAAALIYVRLTHGDFPDLPTIRIGHNNH</sequence>
<dbReference type="GO" id="GO:0008408">
    <property type="term" value="F:3'-5' exonuclease activity"/>
    <property type="evidence" value="ECO:0007669"/>
    <property type="project" value="TreeGrafter"/>
</dbReference>
<organism evidence="4 5">
    <name type="scientific">Aliivibrio finisterrensis</name>
    <dbReference type="NCBI Taxonomy" id="511998"/>
    <lineage>
        <taxon>Bacteria</taxon>
        <taxon>Pseudomonadati</taxon>
        <taxon>Pseudomonadota</taxon>
        <taxon>Gammaproteobacteria</taxon>
        <taxon>Vibrionales</taxon>
        <taxon>Vibrionaceae</taxon>
        <taxon>Aliivibrio</taxon>
    </lineage>
</organism>
<accession>A0A4Q5KHD8</accession>
<keyword evidence="1" id="KW-0540">Nuclease</keyword>
<reference evidence="4 5" key="1">
    <citation type="submission" date="2019-02" db="EMBL/GenBank/DDBJ databases">
        <title>Genome sequences of Aliivibrio finisterrensis strains from farmed Atlantic salmon.</title>
        <authorList>
            <person name="Bowman J.P."/>
        </authorList>
    </citation>
    <scope>NUCLEOTIDE SEQUENCE [LARGE SCALE GENOMIC DNA]</scope>
    <source>
        <strain evidence="4 5">A32</strain>
    </source>
</reference>
<evidence type="ECO:0000256" key="1">
    <source>
        <dbReference type="ARBA" id="ARBA00022722"/>
    </source>
</evidence>
<evidence type="ECO:0000259" key="3">
    <source>
        <dbReference type="SMART" id="SM00479"/>
    </source>
</evidence>
<dbReference type="CDD" id="cd06127">
    <property type="entry name" value="DEDDh"/>
    <property type="match status" value="1"/>
</dbReference>
<dbReference type="Proteomes" id="UP000293465">
    <property type="component" value="Unassembled WGS sequence"/>
</dbReference>
<dbReference type="PANTHER" id="PTHR30231:SF7">
    <property type="entry name" value="BLR4117 PROTEIN"/>
    <property type="match status" value="1"/>
</dbReference>
<name>A0A4Q5KHD8_9GAMM</name>
<comment type="caution">
    <text evidence="4">The sequence shown here is derived from an EMBL/GenBank/DDBJ whole genome shotgun (WGS) entry which is preliminary data.</text>
</comment>
<gene>
    <name evidence="4" type="ORF">ERW49_15670</name>
</gene>
<dbReference type="GO" id="GO:0003676">
    <property type="term" value="F:nucleic acid binding"/>
    <property type="evidence" value="ECO:0007669"/>
    <property type="project" value="InterPro"/>
</dbReference>
<dbReference type="Gene3D" id="3.30.420.10">
    <property type="entry name" value="Ribonuclease H-like superfamily/Ribonuclease H"/>
    <property type="match status" value="1"/>
</dbReference>
<evidence type="ECO:0000313" key="5">
    <source>
        <dbReference type="Proteomes" id="UP000293465"/>
    </source>
</evidence>
<dbReference type="Pfam" id="PF00929">
    <property type="entry name" value="RNase_T"/>
    <property type="match status" value="1"/>
</dbReference>
<dbReference type="InterPro" id="IPR012337">
    <property type="entry name" value="RNaseH-like_sf"/>
</dbReference>
<dbReference type="InterPro" id="IPR036397">
    <property type="entry name" value="RNaseH_sf"/>
</dbReference>
<dbReference type="OrthoDB" id="6193218at2"/>
<dbReference type="PANTHER" id="PTHR30231">
    <property type="entry name" value="DNA POLYMERASE III SUBUNIT EPSILON"/>
    <property type="match status" value="1"/>
</dbReference>
<dbReference type="EMBL" id="SEZJ01000016">
    <property type="protein sequence ID" value="RYU44595.1"/>
    <property type="molecule type" value="Genomic_DNA"/>
</dbReference>
<dbReference type="SMART" id="SM00479">
    <property type="entry name" value="EXOIII"/>
    <property type="match status" value="1"/>
</dbReference>
<keyword evidence="2 4" id="KW-0378">Hydrolase</keyword>
<protein>
    <submittedName>
        <fullName evidence="4">3'-5' exonuclease</fullName>
    </submittedName>
</protein>
<dbReference type="GO" id="GO:0005829">
    <property type="term" value="C:cytosol"/>
    <property type="evidence" value="ECO:0007669"/>
    <property type="project" value="TreeGrafter"/>
</dbReference>
<dbReference type="GO" id="GO:0006259">
    <property type="term" value="P:DNA metabolic process"/>
    <property type="evidence" value="ECO:0007669"/>
    <property type="project" value="UniProtKB-ARBA"/>
</dbReference>
<proteinExistence type="predicted"/>
<dbReference type="InterPro" id="IPR013520">
    <property type="entry name" value="Ribonucl_H"/>
</dbReference>